<proteinExistence type="predicted"/>
<dbReference type="AlphaFoldDB" id="A0A382A3F6"/>
<name>A0A382A3F6_9ZZZZ</name>
<sequence>MIREKTDSVFGTCSAWIDNGKIIMKKINNEIKYLDKNSFFPLNLKNNIIAILKNRKTPSGLVIVASPAKTNER</sequence>
<accession>A0A382A3F6</accession>
<reference evidence="1" key="1">
    <citation type="submission" date="2018-05" db="EMBL/GenBank/DDBJ databases">
        <authorList>
            <person name="Lanie J.A."/>
            <person name="Ng W.-L."/>
            <person name="Kazmierczak K.M."/>
            <person name="Andrzejewski T.M."/>
            <person name="Davidsen T.M."/>
            <person name="Wayne K.J."/>
            <person name="Tettelin H."/>
            <person name="Glass J.I."/>
            <person name="Rusch D."/>
            <person name="Podicherti R."/>
            <person name="Tsui H.-C.T."/>
            <person name="Winkler M.E."/>
        </authorList>
    </citation>
    <scope>NUCLEOTIDE SEQUENCE</scope>
</reference>
<evidence type="ECO:0000313" key="1">
    <source>
        <dbReference type="EMBL" id="SVA95463.1"/>
    </source>
</evidence>
<organism evidence="1">
    <name type="scientific">marine metagenome</name>
    <dbReference type="NCBI Taxonomy" id="408172"/>
    <lineage>
        <taxon>unclassified sequences</taxon>
        <taxon>metagenomes</taxon>
        <taxon>ecological metagenomes</taxon>
    </lineage>
</organism>
<gene>
    <name evidence="1" type="ORF">METZ01_LOCUS148317</name>
</gene>
<dbReference type="EMBL" id="UINC01023561">
    <property type="protein sequence ID" value="SVA95463.1"/>
    <property type="molecule type" value="Genomic_DNA"/>
</dbReference>
<protein>
    <submittedName>
        <fullName evidence="1">Uncharacterized protein</fullName>
    </submittedName>
</protein>